<comment type="caution">
    <text evidence="1">The sequence shown here is derived from an EMBL/GenBank/DDBJ whole genome shotgun (WGS) entry which is preliminary data.</text>
</comment>
<sequence length="427" mass="45881">TIRYRVIPNVDTTTTHTVDNTDTLYTDLDTIDIAVPSTICVATWDEDDALLEYMSPVTCSTYTAYLSDAATPSMSLCTTTCTEVDTSDSSLQALCLGPSLCVRVASTYEGTSDKADVALRYTFTPANNPNARTPTLVDTAPSTSTVTNDLVVGIVTEEAESYMDYTLTVVLYDPTTSQTSLPATMSVTFAREQGALTVGVDEDRLSKTVSVTGSESDVPCPSVLLTSNGDTLLYPAPYTDNTVWMHPATETSLSATCAPTVTSQPSVQDPEYTDVVSTQTVVEPQFVSCATEDTPTHACEVLLSTVLDSDGVAVSGDTDWMDTLEETYVESGVLLRWFRDGTVEAGDRELAEGTITVLCNIDYPADADPLTLVLEEYPEEGRVFDAGAHTLKCWGREGDLTSQAVYASFTVLPDLLPAVDVSNKNEQ</sequence>
<reference evidence="1 2" key="1">
    <citation type="journal article" date="2018" name="PLoS ONE">
        <title>The draft genome of Kipferlia bialata reveals reductive genome evolution in fornicate parasites.</title>
        <authorList>
            <person name="Tanifuji G."/>
            <person name="Takabayashi S."/>
            <person name="Kume K."/>
            <person name="Takagi M."/>
            <person name="Nakayama T."/>
            <person name="Kamikawa R."/>
            <person name="Inagaki Y."/>
            <person name="Hashimoto T."/>
        </authorList>
    </citation>
    <scope>NUCLEOTIDE SEQUENCE [LARGE SCALE GENOMIC DNA]</scope>
    <source>
        <strain evidence="1">NY0173</strain>
    </source>
</reference>
<gene>
    <name evidence="1" type="ORF">KIPB_011056</name>
</gene>
<evidence type="ECO:0000313" key="1">
    <source>
        <dbReference type="EMBL" id="GIQ88735.1"/>
    </source>
</evidence>
<keyword evidence="2" id="KW-1185">Reference proteome</keyword>
<dbReference type="Proteomes" id="UP000265618">
    <property type="component" value="Unassembled WGS sequence"/>
</dbReference>
<feature type="non-terminal residue" evidence="1">
    <location>
        <position position="1"/>
    </location>
</feature>
<dbReference type="EMBL" id="BDIP01004338">
    <property type="protein sequence ID" value="GIQ88735.1"/>
    <property type="molecule type" value="Genomic_DNA"/>
</dbReference>
<evidence type="ECO:0000313" key="2">
    <source>
        <dbReference type="Proteomes" id="UP000265618"/>
    </source>
</evidence>
<protein>
    <submittedName>
        <fullName evidence="1">Uncharacterized protein</fullName>
    </submittedName>
</protein>
<accession>A0A9K3D6T4</accession>
<name>A0A9K3D6T4_9EUKA</name>
<proteinExistence type="predicted"/>
<organism evidence="1 2">
    <name type="scientific">Kipferlia bialata</name>
    <dbReference type="NCBI Taxonomy" id="797122"/>
    <lineage>
        <taxon>Eukaryota</taxon>
        <taxon>Metamonada</taxon>
        <taxon>Carpediemonas-like organisms</taxon>
        <taxon>Kipferlia</taxon>
    </lineage>
</organism>
<feature type="non-terminal residue" evidence="1">
    <location>
        <position position="427"/>
    </location>
</feature>
<dbReference type="AlphaFoldDB" id="A0A9K3D6T4"/>